<dbReference type="InterPro" id="IPR049449">
    <property type="entry name" value="TesB_ACOT8-like_N"/>
</dbReference>
<gene>
    <name evidence="3" type="ORF">BN12_50016</name>
</gene>
<comment type="caution">
    <text evidence="3">The sequence shown here is derived from an EMBL/GenBank/DDBJ whole genome shotgun (WGS) entry which is preliminary data.</text>
</comment>
<proteinExistence type="predicted"/>
<dbReference type="InterPro" id="IPR029069">
    <property type="entry name" value="HotDog_dom_sf"/>
</dbReference>
<dbReference type="RefSeq" id="WP_048555874.1">
    <property type="nucleotide sequence ID" value="NZ_HF570958.1"/>
</dbReference>
<evidence type="ECO:0000313" key="4">
    <source>
        <dbReference type="Proteomes" id="UP000035721"/>
    </source>
</evidence>
<keyword evidence="4" id="KW-1185">Reference proteome</keyword>
<reference evidence="3 4" key="1">
    <citation type="journal article" date="2013" name="ISME J.">
        <title>A metabolic model for members of the genus Tetrasphaera involved in enhanced biological phosphorus removal.</title>
        <authorList>
            <person name="Kristiansen R."/>
            <person name="Nguyen H.T.T."/>
            <person name="Saunders A.M."/>
            <person name="Nielsen J.L."/>
            <person name="Wimmer R."/>
            <person name="Le V.Q."/>
            <person name="McIlroy S.J."/>
            <person name="Petrovski S."/>
            <person name="Seviour R.J."/>
            <person name="Calteau A."/>
            <person name="Nielsen K.L."/>
            <person name="Nielsen P.H."/>
        </authorList>
    </citation>
    <scope>NUCLEOTIDE SEQUENCE [LARGE SCALE GENOMIC DNA]</scope>
    <source>
        <strain evidence="3 4">T1-X7</strain>
    </source>
</reference>
<name>A0A077M5Z1_9MICO</name>
<sequence length="256" mass="27675">MAYFERLSDTAFRATEHTSGAWVLAEQHIAPALGLLAHVVERDRDSRRGDGLVVVRLSYDILGTVPVGPVETGVHVLRAGRTIELVEATMAYAGRDVVRLRAWLMAPGETGGYAGSRLPRIPSPEQMGPWEPASVWPGGFIASAQLRREQVEPGRAAYWVRTDTPLVEGEPVSRLARAAGLFDIANGMTVRADPGEVLFPNVDLTAHLFRQPAGDWVGFDTTVSFGETGIGLTSSVLHDETGPMGTLAQILTVRPR</sequence>
<dbReference type="Pfam" id="PF20789">
    <property type="entry name" value="4HBT_3C"/>
    <property type="match status" value="1"/>
</dbReference>
<evidence type="ECO:0008006" key="5">
    <source>
        <dbReference type="Google" id="ProtNLM"/>
    </source>
</evidence>
<organism evidence="3 4">
    <name type="scientific">Nostocoides japonicum T1-X7</name>
    <dbReference type="NCBI Taxonomy" id="1194083"/>
    <lineage>
        <taxon>Bacteria</taxon>
        <taxon>Bacillati</taxon>
        <taxon>Actinomycetota</taxon>
        <taxon>Actinomycetes</taxon>
        <taxon>Micrococcales</taxon>
        <taxon>Intrasporangiaceae</taxon>
        <taxon>Nostocoides</taxon>
    </lineage>
</organism>
<evidence type="ECO:0000259" key="2">
    <source>
        <dbReference type="Pfam" id="PF20789"/>
    </source>
</evidence>
<feature type="domain" description="Acyl-CoA thioesterase-like C-terminal" evidence="2">
    <location>
        <begin position="147"/>
        <end position="253"/>
    </location>
</feature>
<accession>A0A077M5Z1</accession>
<dbReference type="Pfam" id="PF13622">
    <property type="entry name" value="4HBT_3"/>
    <property type="match status" value="1"/>
</dbReference>
<dbReference type="AlphaFoldDB" id="A0A077M5Z1"/>
<dbReference type="OrthoDB" id="1413770at2"/>
<evidence type="ECO:0000259" key="1">
    <source>
        <dbReference type="Pfam" id="PF13622"/>
    </source>
</evidence>
<dbReference type="EMBL" id="CAJB01000381">
    <property type="protein sequence ID" value="CCH79589.1"/>
    <property type="molecule type" value="Genomic_DNA"/>
</dbReference>
<dbReference type="Gene3D" id="2.40.160.210">
    <property type="entry name" value="Acyl-CoA thioesterase, double hotdog domain"/>
    <property type="match status" value="1"/>
</dbReference>
<dbReference type="InterPro" id="IPR042171">
    <property type="entry name" value="Acyl-CoA_hotdog"/>
</dbReference>
<protein>
    <recommendedName>
        <fullName evidence="5">Thioesterase</fullName>
    </recommendedName>
</protein>
<dbReference type="Proteomes" id="UP000035721">
    <property type="component" value="Unassembled WGS sequence"/>
</dbReference>
<feature type="domain" description="Acyl-CoA thioesterase-like N-terminal HotDog" evidence="1">
    <location>
        <begin position="22"/>
        <end position="104"/>
    </location>
</feature>
<dbReference type="SUPFAM" id="SSF54637">
    <property type="entry name" value="Thioesterase/thiol ester dehydrase-isomerase"/>
    <property type="match status" value="1"/>
</dbReference>
<evidence type="ECO:0000313" key="3">
    <source>
        <dbReference type="EMBL" id="CCH79589.1"/>
    </source>
</evidence>
<dbReference type="InterPro" id="IPR049450">
    <property type="entry name" value="ACOT8-like_C"/>
</dbReference>